<name>A0AAU8B440_9VIRU</name>
<dbReference type="EMBL" id="PP511691">
    <property type="protein sequence ID" value="XCD06609.1"/>
    <property type="molecule type" value="Genomic_DNA"/>
</dbReference>
<reference evidence="1" key="1">
    <citation type="submission" date="2024-03" db="EMBL/GenBank/DDBJ databases">
        <title>Diverse circular DNA viruses in blood, oral, and fecal samples of captive lemurs.</title>
        <authorList>
            <person name="Paietta E.N."/>
            <person name="Kraberger S."/>
            <person name="Lund M.C."/>
            <person name="Custer J.M."/>
            <person name="Vargas K.M."/>
            <person name="Ehmke E.E."/>
            <person name="Yoder A.D."/>
            <person name="Varsani A."/>
        </authorList>
    </citation>
    <scope>NUCLEOTIDE SEQUENCE</scope>
    <source>
        <strain evidence="1">Duke_25SF_72</strain>
    </source>
</reference>
<protein>
    <submittedName>
        <fullName evidence="1">Uncharacterized protein</fullName>
    </submittedName>
</protein>
<organism evidence="1">
    <name type="scientific">Dulem virus 58</name>
    <dbReference type="NCBI Taxonomy" id="3145769"/>
    <lineage>
        <taxon>Viruses</taxon>
        <taxon>Monodnaviria</taxon>
        <taxon>Loebvirae</taxon>
        <taxon>Hofneiviricota</taxon>
        <taxon>Faserviricetes</taxon>
        <taxon>Tubulavirales</taxon>
        <taxon>Inoviridae</taxon>
        <taxon>Inovirus</taxon>
    </lineage>
</organism>
<sequence>MVNLLVEEMLENDELIQPLQTQIELAGDSENEDEE</sequence>
<evidence type="ECO:0000313" key="1">
    <source>
        <dbReference type="EMBL" id="XCD06609.1"/>
    </source>
</evidence>
<proteinExistence type="predicted"/>
<accession>A0AAU8B440</accession>